<comment type="similarity">
    <text evidence="18">Belongs to the NnrE/AIBP family.</text>
</comment>
<comment type="similarity">
    <text evidence="17">Belongs to the NnrD/CARKD family.</text>
</comment>
<comment type="catalytic activity">
    <reaction evidence="15 17 19">
        <text>(6S)-NADHX + ADP = AMP + phosphate + NADH + H(+)</text>
        <dbReference type="Rhea" id="RHEA:32223"/>
        <dbReference type="ChEBI" id="CHEBI:15378"/>
        <dbReference type="ChEBI" id="CHEBI:43474"/>
        <dbReference type="ChEBI" id="CHEBI:57945"/>
        <dbReference type="ChEBI" id="CHEBI:64074"/>
        <dbReference type="ChEBI" id="CHEBI:456215"/>
        <dbReference type="ChEBI" id="CHEBI:456216"/>
        <dbReference type="EC" id="4.2.1.136"/>
    </reaction>
</comment>
<evidence type="ECO:0000256" key="12">
    <source>
        <dbReference type="ARBA" id="ARBA00023239"/>
    </source>
</evidence>
<feature type="binding site" evidence="18">
    <location>
        <position position="175"/>
    </location>
    <ligand>
        <name>(6S)-NADPHX</name>
        <dbReference type="ChEBI" id="CHEBI:64076"/>
    </ligand>
</feature>
<feature type="binding site" evidence="17">
    <location>
        <position position="342"/>
    </location>
    <ligand>
        <name>(6S)-NADPHX</name>
        <dbReference type="ChEBI" id="CHEBI:64076"/>
    </ligand>
</feature>
<comment type="similarity">
    <text evidence="4 19">In the C-terminal section; belongs to the NnrD/CARKD family.</text>
</comment>
<dbReference type="RefSeq" id="WP_244352628.1">
    <property type="nucleotide sequence ID" value="NZ_JAFIRA010000053.1"/>
</dbReference>
<feature type="binding site" evidence="17">
    <location>
        <position position="457"/>
    </location>
    <ligand>
        <name>(6S)-NADPHX</name>
        <dbReference type="ChEBI" id="CHEBI:64076"/>
    </ligand>
</feature>
<evidence type="ECO:0000256" key="3">
    <source>
        <dbReference type="ARBA" id="ARBA00006001"/>
    </source>
</evidence>
<sequence length="533" mass="56687">MSNSFWGHSTSKAQEESSPSRIDPASGLVSSEQMRQVEERLFAAGMPVAALMEKVGLAIFAQLQRDFPQATRIGILCGTGHNGGDGLVVGRELLLAGKTVKVWLAKPDLKPLTAEHARYLKALGAEFIADFRELAECDLLIDALFGIGLNRPLGDPWVGAVGWANASGIPILSLDLPSGLNDQTGEIWGCCVRAACTYTLGLWKRGLWQEAALPWVGQLHRIEFGIPEWALLTQGSPTVPRLLLQPGSHFPPDPPLDTHKYRQGSLLLVAGSAAYAGAAVLAGLGARSSGAGMVTMVVPTGLKPLIHTVLPEVLVHAWEGIPTLPPGKSPAKGFQALAVGPGLGETRLPVLEVLLRDWTGIPWVMDADGLNVLAELGVEHLRGRGIRAILTPHLGEFRRLFPRIPLSDRIEAAQQAASQSGAVVVFKGSRTVIAAPSGQCWVNPASTPALARGGSGDVLTGLIGGLLARWGGTGSPIDESILLRCACAGVWWHAQTALQLAKERGLTGVDPARLAEHLPQALRTLRQEQVIRY</sequence>
<dbReference type="Gene3D" id="3.40.50.10260">
    <property type="entry name" value="YjeF N-terminal domain"/>
    <property type="match status" value="1"/>
</dbReference>
<gene>
    <name evidence="17" type="primary">nnrD</name>
    <name evidence="18" type="synonym">nnrE</name>
    <name evidence="23" type="ORF">JX360_15345</name>
</gene>
<evidence type="ECO:0000256" key="2">
    <source>
        <dbReference type="ARBA" id="ARBA00000909"/>
    </source>
</evidence>
<evidence type="ECO:0000256" key="5">
    <source>
        <dbReference type="ARBA" id="ARBA00022723"/>
    </source>
</evidence>
<name>A0ABT0CEP7_THEVL</name>
<dbReference type="InterPro" id="IPR029056">
    <property type="entry name" value="Ribokinase-like"/>
</dbReference>
<feature type="domain" description="YjeF C-terminal" evidence="21">
    <location>
        <begin position="243"/>
        <end position="525"/>
    </location>
</feature>
<comment type="catalytic activity">
    <reaction evidence="2 18 19">
        <text>(6R)-NADPHX = (6S)-NADPHX</text>
        <dbReference type="Rhea" id="RHEA:32227"/>
        <dbReference type="ChEBI" id="CHEBI:64076"/>
        <dbReference type="ChEBI" id="CHEBI:64077"/>
        <dbReference type="EC" id="5.1.99.6"/>
    </reaction>
</comment>
<comment type="caution">
    <text evidence="23">The sequence shown here is derived from an EMBL/GenBank/DDBJ whole genome shotgun (WGS) entry which is preliminary data.</text>
</comment>
<comment type="similarity">
    <text evidence="3 19">In the N-terminal section; belongs to the NnrE/AIBP family.</text>
</comment>
<feature type="binding site" evidence="18">
    <location>
        <position position="82"/>
    </location>
    <ligand>
        <name>K(+)</name>
        <dbReference type="ChEBI" id="CHEBI:29103"/>
    </ligand>
</feature>
<proteinExistence type="inferred from homology"/>
<dbReference type="PROSITE" id="PS01050">
    <property type="entry name" value="YJEF_C_2"/>
    <property type="match status" value="1"/>
</dbReference>
<reference evidence="23" key="1">
    <citation type="submission" date="2021-02" db="EMBL/GenBank/DDBJ databases">
        <title>The CRISPR/cas machinery reduction and long-range gene transfer in the hot spring cyanobacterium Synechococcus.</title>
        <authorList>
            <person name="Dvorak P."/>
            <person name="Jahodarova E."/>
            <person name="Hasler P."/>
            <person name="Poulickova A."/>
        </authorList>
    </citation>
    <scope>NUCLEOTIDE SEQUENCE</scope>
    <source>
        <strain evidence="23">Rupite</strain>
    </source>
</reference>
<evidence type="ECO:0000256" key="18">
    <source>
        <dbReference type="HAMAP-Rule" id="MF_01966"/>
    </source>
</evidence>
<dbReference type="PROSITE" id="PS51383">
    <property type="entry name" value="YJEF_C_3"/>
    <property type="match status" value="1"/>
</dbReference>
<comment type="function">
    <text evidence="14 19">Bifunctional enzyme that catalyzes the epimerization of the S- and R-forms of NAD(P)HX and the dehydration of the S-form of NAD(P)HX at the expense of ADP, which is converted to AMP. This allows the repair of both epimers of NAD(P)HX, a damaged form of NAD(P)H that is a result of enzymatic or heat-dependent hydration.</text>
</comment>
<dbReference type="PROSITE" id="PS51385">
    <property type="entry name" value="YJEF_N"/>
    <property type="match status" value="1"/>
</dbReference>
<keyword evidence="12 17" id="KW-0456">Lyase</keyword>
<accession>A0ABT0CEP7</accession>
<evidence type="ECO:0000256" key="14">
    <source>
        <dbReference type="ARBA" id="ARBA00025153"/>
    </source>
</evidence>
<dbReference type="InterPro" id="IPR017953">
    <property type="entry name" value="Carbohydrate_kinase_pred_CS"/>
</dbReference>
<keyword evidence="9 18" id="KW-0630">Potassium</keyword>
<dbReference type="Gene3D" id="3.40.1190.20">
    <property type="match status" value="1"/>
</dbReference>
<keyword evidence="7 17" id="KW-0067">ATP-binding</keyword>
<dbReference type="PANTHER" id="PTHR12592:SF0">
    <property type="entry name" value="ATP-DEPENDENT (S)-NAD(P)H-HYDRATE DEHYDRATASE"/>
    <property type="match status" value="1"/>
</dbReference>
<evidence type="ECO:0000259" key="22">
    <source>
        <dbReference type="PROSITE" id="PS51385"/>
    </source>
</evidence>
<dbReference type="InterPro" id="IPR030677">
    <property type="entry name" value="Nnr"/>
</dbReference>
<dbReference type="PIRSF" id="PIRSF017184">
    <property type="entry name" value="Nnr"/>
    <property type="match status" value="1"/>
</dbReference>
<keyword evidence="6 17" id="KW-0547">Nucleotide-binding</keyword>
<feature type="binding site" evidence="18">
    <location>
        <position position="178"/>
    </location>
    <ligand>
        <name>K(+)</name>
        <dbReference type="ChEBI" id="CHEBI:29103"/>
    </ligand>
</feature>
<dbReference type="SUPFAM" id="SSF53613">
    <property type="entry name" value="Ribokinase-like"/>
    <property type="match status" value="1"/>
</dbReference>
<evidence type="ECO:0000256" key="15">
    <source>
        <dbReference type="ARBA" id="ARBA00048238"/>
    </source>
</evidence>
<dbReference type="Proteomes" id="UP000830835">
    <property type="component" value="Unassembled WGS sequence"/>
</dbReference>
<keyword evidence="13" id="KW-0511">Multifunctional enzyme</keyword>
<evidence type="ECO:0000256" key="1">
    <source>
        <dbReference type="ARBA" id="ARBA00000013"/>
    </source>
</evidence>
<feature type="compositionally biased region" description="Polar residues" evidence="20">
    <location>
        <begin position="1"/>
        <end position="20"/>
    </location>
</feature>
<dbReference type="SUPFAM" id="SSF64153">
    <property type="entry name" value="YjeF N-terminal domain-like"/>
    <property type="match status" value="1"/>
</dbReference>
<dbReference type="HAMAP" id="MF_01965">
    <property type="entry name" value="NADHX_dehydratase"/>
    <property type="match status" value="1"/>
</dbReference>
<evidence type="ECO:0000256" key="13">
    <source>
        <dbReference type="ARBA" id="ARBA00023268"/>
    </source>
</evidence>
<dbReference type="HAMAP" id="MF_01966">
    <property type="entry name" value="NADHX_epimerase"/>
    <property type="match status" value="1"/>
</dbReference>
<organism evidence="23 24">
    <name type="scientific">Thermostichus vulcanus str. 'Rupite'</name>
    <dbReference type="NCBI Taxonomy" id="2813851"/>
    <lineage>
        <taxon>Bacteria</taxon>
        <taxon>Bacillati</taxon>
        <taxon>Cyanobacteriota</taxon>
        <taxon>Cyanophyceae</taxon>
        <taxon>Thermostichales</taxon>
        <taxon>Thermostichaceae</taxon>
        <taxon>Thermostichus</taxon>
    </lineage>
</organism>
<dbReference type="EC" id="4.2.1.136" evidence="19"/>
<feature type="binding site" evidence="18">
    <location>
        <begin position="146"/>
        <end position="152"/>
    </location>
    <ligand>
        <name>(6S)-NADPHX</name>
        <dbReference type="ChEBI" id="CHEBI:64076"/>
    </ligand>
</feature>
<dbReference type="InterPro" id="IPR000631">
    <property type="entry name" value="CARKD"/>
</dbReference>
<comment type="function">
    <text evidence="18">Catalyzes the epimerization of the S- and R-forms of NAD(P)HX, a damaged form of NAD(P)H that is a result of enzymatic or heat-dependent hydration. This is a prerequisite for the S-specific NAD(P)H-hydrate dehydratase to allow the repair of both epimers of NAD(P)HX.</text>
</comment>
<comment type="function">
    <text evidence="17">Catalyzes the dehydration of the S-form of NAD(P)HX at the expense of ADP, which is converted to AMP. Together with NAD(P)HX epimerase, which catalyzes the epimerization of the S- and R-forms, the enzyme allows the repair of both epimers of NAD(P)HX, a damaged form of NAD(P)H that is a result of enzymatic or heat-dependent hydration.</text>
</comment>
<dbReference type="EC" id="5.1.99.6" evidence="19"/>
<dbReference type="EMBL" id="JAFIRA010000053">
    <property type="protein sequence ID" value="MCJ2544263.1"/>
    <property type="molecule type" value="Genomic_DNA"/>
</dbReference>
<evidence type="ECO:0000256" key="17">
    <source>
        <dbReference type="HAMAP-Rule" id="MF_01965"/>
    </source>
</evidence>
<evidence type="ECO:0000256" key="4">
    <source>
        <dbReference type="ARBA" id="ARBA00009524"/>
    </source>
</evidence>
<dbReference type="InterPro" id="IPR004443">
    <property type="entry name" value="YjeF_N_dom"/>
</dbReference>
<comment type="catalytic activity">
    <reaction evidence="16 17 19">
        <text>(6S)-NADPHX + ADP = AMP + phosphate + NADPH + H(+)</text>
        <dbReference type="Rhea" id="RHEA:32235"/>
        <dbReference type="ChEBI" id="CHEBI:15378"/>
        <dbReference type="ChEBI" id="CHEBI:43474"/>
        <dbReference type="ChEBI" id="CHEBI:57783"/>
        <dbReference type="ChEBI" id="CHEBI:64076"/>
        <dbReference type="ChEBI" id="CHEBI:456215"/>
        <dbReference type="ChEBI" id="CHEBI:456216"/>
        <dbReference type="EC" id="4.2.1.136"/>
    </reaction>
</comment>
<feature type="binding site" evidence="18">
    <location>
        <begin position="81"/>
        <end position="85"/>
    </location>
    <ligand>
        <name>(6S)-NADPHX</name>
        <dbReference type="ChEBI" id="CHEBI:64076"/>
    </ligand>
</feature>
<feature type="binding site" evidence="17">
    <location>
        <position position="456"/>
    </location>
    <ligand>
        <name>AMP</name>
        <dbReference type="ChEBI" id="CHEBI:456215"/>
    </ligand>
</feature>
<comment type="caution">
    <text evidence="18">Lacks conserved residue(s) required for the propagation of feature annotation.</text>
</comment>
<feature type="domain" description="YjeF N-terminal" evidence="22">
    <location>
        <begin position="34"/>
        <end position="232"/>
    </location>
</feature>
<evidence type="ECO:0000256" key="19">
    <source>
        <dbReference type="PIRNR" id="PIRNR017184"/>
    </source>
</evidence>
<comment type="cofactor">
    <cofactor evidence="17">
        <name>Mg(2+)</name>
        <dbReference type="ChEBI" id="CHEBI:18420"/>
    </cofactor>
</comment>
<keyword evidence="24" id="KW-1185">Reference proteome</keyword>
<evidence type="ECO:0000313" key="24">
    <source>
        <dbReference type="Proteomes" id="UP000830835"/>
    </source>
</evidence>
<feature type="binding site" evidence="17">
    <location>
        <position position="393"/>
    </location>
    <ligand>
        <name>(6S)-NADPHX</name>
        <dbReference type="ChEBI" id="CHEBI:64076"/>
    </ligand>
</feature>
<dbReference type="Pfam" id="PF01256">
    <property type="entry name" value="Carb_kinase"/>
    <property type="match status" value="1"/>
</dbReference>
<comment type="subunit">
    <text evidence="17">Homotetramer.</text>
</comment>
<feature type="binding site" evidence="18">
    <location>
        <position position="142"/>
    </location>
    <ligand>
        <name>K(+)</name>
        <dbReference type="ChEBI" id="CHEBI:29103"/>
    </ligand>
</feature>
<evidence type="ECO:0000313" key="23">
    <source>
        <dbReference type="EMBL" id="MCJ2544263.1"/>
    </source>
</evidence>
<evidence type="ECO:0000259" key="21">
    <source>
        <dbReference type="PROSITE" id="PS51383"/>
    </source>
</evidence>
<comment type="catalytic activity">
    <reaction evidence="1 18 19">
        <text>(6R)-NADHX = (6S)-NADHX</text>
        <dbReference type="Rhea" id="RHEA:32215"/>
        <dbReference type="ChEBI" id="CHEBI:64074"/>
        <dbReference type="ChEBI" id="CHEBI:64075"/>
        <dbReference type="EC" id="5.1.99.6"/>
    </reaction>
</comment>
<evidence type="ECO:0000256" key="16">
    <source>
        <dbReference type="ARBA" id="ARBA00049209"/>
    </source>
</evidence>
<keyword evidence="10 17" id="KW-0520">NAD</keyword>
<evidence type="ECO:0000256" key="9">
    <source>
        <dbReference type="ARBA" id="ARBA00022958"/>
    </source>
</evidence>
<dbReference type="Pfam" id="PF03853">
    <property type="entry name" value="YjeF_N"/>
    <property type="match status" value="1"/>
</dbReference>
<dbReference type="InterPro" id="IPR036652">
    <property type="entry name" value="YjeF_N_dom_sf"/>
</dbReference>
<feature type="binding site" evidence="17">
    <location>
        <begin position="427"/>
        <end position="431"/>
    </location>
    <ligand>
        <name>AMP</name>
        <dbReference type="ChEBI" id="CHEBI:456215"/>
    </ligand>
</feature>
<keyword evidence="5 18" id="KW-0479">Metal-binding</keyword>
<evidence type="ECO:0000256" key="20">
    <source>
        <dbReference type="SAM" id="MobiDB-lite"/>
    </source>
</evidence>
<keyword evidence="8 17" id="KW-0521">NADP</keyword>
<dbReference type="NCBIfam" id="TIGR00196">
    <property type="entry name" value="yjeF_cterm"/>
    <property type="match status" value="1"/>
</dbReference>
<evidence type="ECO:0000256" key="7">
    <source>
        <dbReference type="ARBA" id="ARBA00022840"/>
    </source>
</evidence>
<protein>
    <recommendedName>
        <fullName evidence="19">Bifunctional NAD(P)H-hydrate repair enzyme</fullName>
    </recommendedName>
    <alternativeName>
        <fullName evidence="19">Nicotinamide nucleotide repair protein</fullName>
    </alternativeName>
    <domain>
        <recommendedName>
            <fullName evidence="19">ADP-dependent (S)-NAD(P)H-hydrate dehydratase</fullName>
            <ecNumber evidence="19">4.2.1.136</ecNumber>
        </recommendedName>
        <alternativeName>
            <fullName evidence="19">ADP-dependent NAD(P)HX dehydratase</fullName>
        </alternativeName>
    </domain>
    <domain>
        <recommendedName>
            <fullName evidence="19">NAD(P)H-hydrate epimerase</fullName>
            <ecNumber evidence="19">5.1.99.6</ecNumber>
        </recommendedName>
    </domain>
</protein>
<evidence type="ECO:0000256" key="6">
    <source>
        <dbReference type="ARBA" id="ARBA00022741"/>
    </source>
</evidence>
<feature type="binding site" evidence="17">
    <location>
        <position position="278"/>
    </location>
    <ligand>
        <name>(6S)-NADPHX</name>
        <dbReference type="ChEBI" id="CHEBI:64076"/>
    </ligand>
</feature>
<feature type="region of interest" description="Disordered" evidence="20">
    <location>
        <begin position="1"/>
        <end position="29"/>
    </location>
</feature>
<dbReference type="PANTHER" id="PTHR12592">
    <property type="entry name" value="ATP-DEPENDENT (S)-NAD(P)H-HYDRATE DEHYDRATASE FAMILY MEMBER"/>
    <property type="match status" value="1"/>
</dbReference>
<comment type="cofactor">
    <cofactor evidence="18 19">
        <name>K(+)</name>
        <dbReference type="ChEBI" id="CHEBI:29103"/>
    </cofactor>
    <text evidence="18 19">Binds 1 potassium ion per subunit.</text>
</comment>
<evidence type="ECO:0000256" key="8">
    <source>
        <dbReference type="ARBA" id="ARBA00022857"/>
    </source>
</evidence>
<keyword evidence="11 18" id="KW-0413">Isomerase</keyword>
<dbReference type="CDD" id="cd01171">
    <property type="entry name" value="YXKO-related"/>
    <property type="match status" value="1"/>
</dbReference>
<dbReference type="NCBIfam" id="TIGR00197">
    <property type="entry name" value="yjeF_nterm"/>
    <property type="match status" value="1"/>
</dbReference>
<evidence type="ECO:0000256" key="10">
    <source>
        <dbReference type="ARBA" id="ARBA00023027"/>
    </source>
</evidence>
<evidence type="ECO:0000256" key="11">
    <source>
        <dbReference type="ARBA" id="ARBA00023235"/>
    </source>
</evidence>